<keyword evidence="2" id="KW-1185">Reference proteome</keyword>
<accession>A0A3S3X9T4</accession>
<name>A0A3S3X9T4_9SPHI</name>
<evidence type="ECO:0000313" key="2">
    <source>
        <dbReference type="Proteomes" id="UP000286701"/>
    </source>
</evidence>
<proteinExistence type="predicted"/>
<reference evidence="1 2" key="1">
    <citation type="submission" date="2019-01" db="EMBL/GenBank/DDBJ databases">
        <title>Mucilaginibacter antarcticum sp. nov., isolated from antarctic soil.</title>
        <authorList>
            <person name="Yan Y.-Q."/>
            <person name="Du Z.-J."/>
        </authorList>
    </citation>
    <scope>NUCLEOTIDE SEQUENCE [LARGE SCALE GENOMIC DNA]</scope>
    <source>
        <strain evidence="1 2">F01003</strain>
    </source>
</reference>
<protein>
    <submittedName>
        <fullName evidence="1">Uncharacterized protein</fullName>
    </submittedName>
</protein>
<dbReference type="EMBL" id="SBIW01000003">
    <property type="protein sequence ID" value="RWY53731.1"/>
    <property type="molecule type" value="Genomic_DNA"/>
</dbReference>
<dbReference type="Proteomes" id="UP000286701">
    <property type="component" value="Unassembled WGS sequence"/>
</dbReference>
<gene>
    <name evidence="1" type="ORF">EPL05_06585</name>
</gene>
<dbReference type="OrthoDB" id="8084682at2"/>
<evidence type="ECO:0000313" key="1">
    <source>
        <dbReference type="EMBL" id="RWY53731.1"/>
    </source>
</evidence>
<sequence>MAPNSTKIVSWDKIESRYLNLIEKYGWSLNGMLSLVRFIRSNDLHERLFAYTSLDTLIITIYYPAEWHRETLHIRLDQVTQTWLFQYFPKPYEVVEFERAYPVEQGVEKFANYIKLLKW</sequence>
<dbReference type="AlphaFoldDB" id="A0A3S3X9T4"/>
<organism evidence="1 2">
    <name type="scientific">Mucilaginibacter gilvus</name>
    <dbReference type="NCBI Taxonomy" id="2305909"/>
    <lineage>
        <taxon>Bacteria</taxon>
        <taxon>Pseudomonadati</taxon>
        <taxon>Bacteroidota</taxon>
        <taxon>Sphingobacteriia</taxon>
        <taxon>Sphingobacteriales</taxon>
        <taxon>Sphingobacteriaceae</taxon>
        <taxon>Mucilaginibacter</taxon>
    </lineage>
</organism>
<comment type="caution">
    <text evidence="1">The sequence shown here is derived from an EMBL/GenBank/DDBJ whole genome shotgun (WGS) entry which is preliminary data.</text>
</comment>
<dbReference type="RefSeq" id="WP_128533164.1">
    <property type="nucleotide sequence ID" value="NZ_SBIW01000003.1"/>
</dbReference>